<comment type="subcellular location">
    <subcellularLocation>
        <location evidence="1">Vacuole membrane</location>
        <topology evidence="1">Multi-pass membrane protein</topology>
    </subcellularLocation>
</comment>
<dbReference type="PANTHER" id="PTHR21576:SF45">
    <property type="entry name" value="TRANSPORTER MCH1-RELATED"/>
    <property type="match status" value="1"/>
</dbReference>
<evidence type="ECO:0000256" key="4">
    <source>
        <dbReference type="ARBA" id="ARBA00022554"/>
    </source>
</evidence>
<feature type="transmembrane region" description="Helical" evidence="9">
    <location>
        <begin position="30"/>
        <end position="51"/>
    </location>
</feature>
<dbReference type="eggNOG" id="ENOG502QTNE">
    <property type="taxonomic scope" value="Eukaryota"/>
</dbReference>
<dbReference type="HOGENOM" id="CLU_012596_3_0_1"/>
<feature type="transmembrane region" description="Helical" evidence="9">
    <location>
        <begin position="389"/>
        <end position="408"/>
    </location>
</feature>
<dbReference type="InParanoid" id="A3GEU0"/>
<keyword evidence="7 9" id="KW-0472">Membrane</keyword>
<dbReference type="Proteomes" id="UP000002258">
    <property type="component" value="Chromosome 1"/>
</dbReference>
<dbReference type="GeneID" id="4850789"/>
<evidence type="ECO:0000256" key="1">
    <source>
        <dbReference type="ARBA" id="ARBA00004128"/>
    </source>
</evidence>
<dbReference type="GO" id="GO:0000329">
    <property type="term" value="C:fungal-type vacuole membrane"/>
    <property type="evidence" value="ECO:0007669"/>
    <property type="project" value="EnsemblFungi"/>
</dbReference>
<dbReference type="PANTHER" id="PTHR21576">
    <property type="entry name" value="UNCHARACTERIZED NODULIN-LIKE PROTEIN"/>
    <property type="match status" value="1"/>
</dbReference>
<sequence length="487" mass="53821">MAKKGYLHHVSHIIKHFLSLHISIVNLKRLAFVIALVSCLSSGSIMLFTLFSNSMHELLGFSYLEVNFIASLSSIGMYLCLPVLGYLGDSYGPALLSLFSIWFFCPSYFINAGLVQGLQSVEKGHFDRGYIVGFSITFCLIGLATSSLYFSSLLTCAKIYPNHKGMAISLPITCYGLSSLIGSQLLKSPFFLTPNTDYLDLYKVFNFFGILYLFMGILNFVSSSIVIVEQEIIFNGEVTEQTALLPDSDNDSDLELAPQHSIIEPPNHHERYIAFLKDKSAWILLMSLILNIGPLESYQNNLGNTLRNITHNISLSDQVSVMAAFSTIIRLVLGALSDYLSSPNRKSPICRIWLLAIVCIVGVLGQYSHNFLTPQNDHLYPIVSALNGSAYGGLFTLYPTVVATIWGLDIMGSTWGSFMVAPAIGSVVFSLRFGRLVDSKCASINKLFGANCLSEYYNGTSLSLAISILLITYAWKSIWSKRGFLVF</sequence>
<dbReference type="InterPro" id="IPR011701">
    <property type="entry name" value="MFS"/>
</dbReference>
<feature type="transmembrane region" description="Helical" evidence="9">
    <location>
        <begin position="415"/>
        <end position="436"/>
    </location>
</feature>
<feature type="transmembrane region" description="Helical" evidence="9">
    <location>
        <begin position="352"/>
        <end position="369"/>
    </location>
</feature>
<dbReference type="OrthoDB" id="199930at2759"/>
<evidence type="ECO:0000256" key="7">
    <source>
        <dbReference type="ARBA" id="ARBA00023136"/>
    </source>
</evidence>
<evidence type="ECO:0000256" key="2">
    <source>
        <dbReference type="ARBA" id="ARBA00008335"/>
    </source>
</evidence>
<dbReference type="Gene3D" id="1.20.1250.20">
    <property type="entry name" value="MFS general substrate transporter like domains"/>
    <property type="match status" value="1"/>
</dbReference>
<keyword evidence="5 9" id="KW-0812">Transmembrane</keyword>
<feature type="transmembrane region" description="Helical" evidence="9">
    <location>
        <begin position="206"/>
        <end position="228"/>
    </location>
</feature>
<keyword evidence="3" id="KW-0813">Transport</keyword>
<dbReference type="InterPro" id="IPR036259">
    <property type="entry name" value="MFS_trans_sf"/>
</dbReference>
<evidence type="ECO:0000256" key="8">
    <source>
        <dbReference type="ARBA" id="ARBA00039330"/>
    </source>
</evidence>
<dbReference type="RefSeq" id="XP_001387665.2">
    <property type="nucleotide sequence ID" value="XM_001387628.1"/>
</dbReference>
<dbReference type="GO" id="GO:0022857">
    <property type="term" value="F:transmembrane transporter activity"/>
    <property type="evidence" value="ECO:0007669"/>
    <property type="project" value="InterPro"/>
</dbReference>
<dbReference type="EMBL" id="AAVQ01000001">
    <property type="protein sequence ID" value="EAZ63642.2"/>
    <property type="molecule type" value="Genomic_DNA"/>
</dbReference>
<dbReference type="CDD" id="cd17354">
    <property type="entry name" value="MFS_Mch1p_like"/>
    <property type="match status" value="1"/>
</dbReference>
<feature type="transmembrane region" description="Helical" evidence="9">
    <location>
        <begin position="166"/>
        <end position="186"/>
    </location>
</feature>
<evidence type="ECO:0000313" key="10">
    <source>
        <dbReference type="EMBL" id="EAZ63642.2"/>
    </source>
</evidence>
<comment type="caution">
    <text evidence="10">The sequence shown here is derived from an EMBL/GenBank/DDBJ whole genome shotgun (WGS) entry which is preliminary data.</text>
</comment>
<name>A3GEU0_PICST</name>
<dbReference type="KEGG" id="pic:PICST_51159"/>
<feature type="transmembrane region" description="Helical" evidence="9">
    <location>
        <begin position="456"/>
        <end position="475"/>
    </location>
</feature>
<protein>
    <recommendedName>
        <fullName evidence="8">Probable transporter MCH1</fullName>
    </recommendedName>
</protein>
<evidence type="ECO:0000256" key="6">
    <source>
        <dbReference type="ARBA" id="ARBA00022989"/>
    </source>
</evidence>
<keyword evidence="11" id="KW-1185">Reference proteome</keyword>
<dbReference type="FunCoup" id="A3GEU0">
    <property type="interactions" value="29"/>
</dbReference>
<organism evidence="10 11">
    <name type="scientific">Scheffersomyces stipitis (strain ATCC 58785 / CBS 6054 / NBRC 10063 / NRRL Y-11545)</name>
    <name type="common">Yeast</name>
    <name type="synonym">Pichia stipitis</name>
    <dbReference type="NCBI Taxonomy" id="322104"/>
    <lineage>
        <taxon>Eukaryota</taxon>
        <taxon>Fungi</taxon>
        <taxon>Dikarya</taxon>
        <taxon>Ascomycota</taxon>
        <taxon>Saccharomycotina</taxon>
        <taxon>Pichiomycetes</taxon>
        <taxon>Debaryomycetaceae</taxon>
        <taxon>Scheffersomyces</taxon>
    </lineage>
</organism>
<evidence type="ECO:0000256" key="9">
    <source>
        <dbReference type="SAM" id="Phobius"/>
    </source>
</evidence>
<comment type="similarity">
    <text evidence="2">Belongs to the major facilitator superfamily.</text>
</comment>
<feature type="transmembrane region" description="Helical" evidence="9">
    <location>
        <begin position="91"/>
        <end position="110"/>
    </location>
</feature>
<evidence type="ECO:0000256" key="3">
    <source>
        <dbReference type="ARBA" id="ARBA00022448"/>
    </source>
</evidence>
<dbReference type="AlphaFoldDB" id="A3GEU0"/>
<reference evidence="10 11" key="1">
    <citation type="journal article" date="2007" name="Nat. Biotechnol.">
        <title>Genome sequence of the lignocellulose-bioconverting and xylose-fermenting yeast Pichia stipitis.</title>
        <authorList>
            <person name="Jeffries T.W."/>
            <person name="Grigoriev I.V."/>
            <person name="Grimwood J."/>
            <person name="Laplaza J.M."/>
            <person name="Aerts A."/>
            <person name="Salamov A."/>
            <person name="Schmutz J."/>
            <person name="Lindquist E."/>
            <person name="Dehal P."/>
            <person name="Shapiro H."/>
            <person name="Jin Y.S."/>
            <person name="Passoth V."/>
            <person name="Richardson P.M."/>
        </authorList>
    </citation>
    <scope>NUCLEOTIDE SEQUENCE [LARGE SCALE GENOMIC DNA]</scope>
    <source>
        <strain evidence="11">ATCC 58785 / CBS 6054 / NBRC 10063 / NRRL Y-11545</strain>
    </source>
</reference>
<dbReference type="OMA" id="PTMWWLA"/>
<feature type="transmembrane region" description="Helical" evidence="9">
    <location>
        <begin position="63"/>
        <end position="84"/>
    </location>
</feature>
<proteinExistence type="inferred from homology"/>
<accession>A3GEU0</accession>
<dbReference type="SUPFAM" id="SSF103473">
    <property type="entry name" value="MFS general substrate transporter"/>
    <property type="match status" value="1"/>
</dbReference>
<gene>
    <name evidence="10" type="ORF">PICST_51159</name>
</gene>
<evidence type="ECO:0000256" key="5">
    <source>
        <dbReference type="ARBA" id="ARBA00022692"/>
    </source>
</evidence>
<dbReference type="Pfam" id="PF07690">
    <property type="entry name" value="MFS_1"/>
    <property type="match status" value="1"/>
</dbReference>
<keyword evidence="4" id="KW-0926">Vacuole</keyword>
<feature type="transmembrane region" description="Helical" evidence="9">
    <location>
        <begin position="319"/>
        <end position="340"/>
    </location>
</feature>
<evidence type="ECO:0000313" key="11">
    <source>
        <dbReference type="Proteomes" id="UP000002258"/>
    </source>
</evidence>
<feature type="transmembrane region" description="Helical" evidence="9">
    <location>
        <begin position="130"/>
        <end position="154"/>
    </location>
</feature>
<keyword evidence="6 9" id="KW-1133">Transmembrane helix</keyword>